<evidence type="ECO:0000256" key="2">
    <source>
        <dbReference type="ARBA" id="ARBA00012939"/>
    </source>
</evidence>
<proteinExistence type="inferred from homology"/>
<dbReference type="InterPro" id="IPR013328">
    <property type="entry name" value="6PGD_dom2"/>
</dbReference>
<comment type="catalytic activity">
    <reaction evidence="6">
        <text>D-mannitol 1-phosphate + NAD(+) = beta-D-fructose 6-phosphate + NADH + H(+)</text>
        <dbReference type="Rhea" id="RHEA:19661"/>
        <dbReference type="ChEBI" id="CHEBI:15378"/>
        <dbReference type="ChEBI" id="CHEBI:57540"/>
        <dbReference type="ChEBI" id="CHEBI:57634"/>
        <dbReference type="ChEBI" id="CHEBI:57945"/>
        <dbReference type="ChEBI" id="CHEBI:61381"/>
        <dbReference type="EC" id="1.1.1.17"/>
    </reaction>
</comment>
<organism evidence="9 10">
    <name type="scientific">Georgenia satyanarayanai</name>
    <dbReference type="NCBI Taxonomy" id="860221"/>
    <lineage>
        <taxon>Bacteria</taxon>
        <taxon>Bacillati</taxon>
        <taxon>Actinomycetota</taxon>
        <taxon>Actinomycetes</taxon>
        <taxon>Micrococcales</taxon>
        <taxon>Bogoriellaceae</taxon>
        <taxon>Georgenia</taxon>
    </lineage>
</organism>
<sequence length="459" mass="49106">MSERLSRRPDEVAPPVRIAHIGLGNFFRAHQAWYTMHAADGAGWGIAAFTGRRPEAARALAPQDGLYTLVVRGPEGDELEVVTSVSAVHAAADHAAWLEYLRDPAVAVVTTTVTEAGYLRGPDGGLDVDDADVLADVQTLRRDPVAPVATVPGKIVAGLIARQAADGGAITVLPCDNLPGNGEVVGRVVRDLGALIDPDLLPWIDENVDFASSMVDRITPAVGPETAELVERELGVTDAAPVATEPFSEWVVAGRFPAGRPQWETAGVMLVDDVEPYERRKLLLLNGAHSLMAYAGPVLGHETVDQAFADEQVRTWVERLWDDAEAGLDVPAEDVAAYREALRERFSNPRMRDVLGRIAADGSQKLPVRHVPVLRAERGAGRLPQGAVVAVAAWVAHLRGAGVPVSDVAAERWQRLAAGDDEQAVRSVLGELAPDLADDAELRAAVVDQVRSFESGTER</sequence>
<dbReference type="GO" id="GO:0019594">
    <property type="term" value="P:mannitol metabolic process"/>
    <property type="evidence" value="ECO:0007669"/>
    <property type="project" value="InterPro"/>
</dbReference>
<feature type="domain" description="Mannitol dehydrogenase N-terminal" evidence="7">
    <location>
        <begin position="17"/>
        <end position="264"/>
    </location>
</feature>
<gene>
    <name evidence="9" type="ORF">SAMN05216184_108102</name>
</gene>
<comment type="similarity">
    <text evidence="1">Belongs to the mannitol dehydrogenase family.</text>
</comment>
<dbReference type="Pfam" id="PF01232">
    <property type="entry name" value="Mannitol_dh"/>
    <property type="match status" value="1"/>
</dbReference>
<evidence type="ECO:0000256" key="5">
    <source>
        <dbReference type="ARBA" id="ARBA00023027"/>
    </source>
</evidence>
<evidence type="ECO:0000256" key="6">
    <source>
        <dbReference type="ARBA" id="ARBA00048615"/>
    </source>
</evidence>
<evidence type="ECO:0000313" key="10">
    <source>
        <dbReference type="Proteomes" id="UP000250222"/>
    </source>
</evidence>
<feature type="domain" description="Mannitol dehydrogenase C-terminal" evidence="8">
    <location>
        <begin position="273"/>
        <end position="451"/>
    </location>
</feature>
<dbReference type="SUPFAM" id="SSF48179">
    <property type="entry name" value="6-phosphogluconate dehydrogenase C-terminal domain-like"/>
    <property type="match status" value="1"/>
</dbReference>
<dbReference type="EMBL" id="UETB01000008">
    <property type="protein sequence ID" value="SSA43338.1"/>
    <property type="molecule type" value="Genomic_DNA"/>
</dbReference>
<dbReference type="InterPro" id="IPR013131">
    <property type="entry name" value="Mannitol_DH_N"/>
</dbReference>
<dbReference type="Gene3D" id="1.10.1040.10">
    <property type="entry name" value="N-(1-d-carboxylethyl)-l-norvaline Dehydrogenase, domain 2"/>
    <property type="match status" value="1"/>
</dbReference>
<evidence type="ECO:0000259" key="7">
    <source>
        <dbReference type="Pfam" id="PF01232"/>
    </source>
</evidence>
<protein>
    <recommendedName>
        <fullName evidence="3">Mannitol-1-phosphate 5-dehydrogenase</fullName>
        <ecNumber evidence="2">1.1.1.17</ecNumber>
    </recommendedName>
</protein>
<dbReference type="InterPro" id="IPR050988">
    <property type="entry name" value="Mannitol_DH/Oxidoreductase"/>
</dbReference>
<name>A0A2Y9AJ95_9MICO</name>
<dbReference type="InterPro" id="IPR023027">
    <property type="entry name" value="Mannitol_DH_CS"/>
</dbReference>
<dbReference type="PRINTS" id="PR00084">
    <property type="entry name" value="MTLDHDRGNASE"/>
</dbReference>
<accession>A0A2Y9AJ95</accession>
<keyword evidence="5" id="KW-0520">NAD</keyword>
<keyword evidence="4" id="KW-0560">Oxidoreductase</keyword>
<dbReference type="GO" id="GO:0008926">
    <property type="term" value="F:mannitol-1-phosphate 5-dehydrogenase activity"/>
    <property type="evidence" value="ECO:0007669"/>
    <property type="project" value="UniProtKB-EC"/>
</dbReference>
<dbReference type="SUPFAM" id="SSF51735">
    <property type="entry name" value="NAD(P)-binding Rossmann-fold domains"/>
    <property type="match status" value="1"/>
</dbReference>
<dbReference type="PROSITE" id="PS00974">
    <property type="entry name" value="MANNITOL_DHGENASE"/>
    <property type="match status" value="1"/>
</dbReference>
<dbReference type="Gene3D" id="3.40.50.720">
    <property type="entry name" value="NAD(P)-binding Rossmann-like Domain"/>
    <property type="match status" value="1"/>
</dbReference>
<evidence type="ECO:0000256" key="3">
    <source>
        <dbReference type="ARBA" id="ARBA00016219"/>
    </source>
</evidence>
<dbReference type="EC" id="1.1.1.17" evidence="2"/>
<dbReference type="PANTHER" id="PTHR43362">
    <property type="entry name" value="MANNITOL DEHYDROGENASE DSF1-RELATED"/>
    <property type="match status" value="1"/>
</dbReference>
<keyword evidence="10" id="KW-1185">Reference proteome</keyword>
<reference evidence="9 10" key="1">
    <citation type="submission" date="2016-10" db="EMBL/GenBank/DDBJ databases">
        <authorList>
            <person name="Cai Z."/>
        </authorList>
    </citation>
    <scope>NUCLEOTIDE SEQUENCE [LARGE SCALE GENOMIC DNA]</scope>
    <source>
        <strain evidence="9 10">CGMCC 1.10826</strain>
    </source>
</reference>
<dbReference type="InterPro" id="IPR013118">
    <property type="entry name" value="Mannitol_DH_C"/>
</dbReference>
<dbReference type="RefSeq" id="WP_110852815.1">
    <property type="nucleotide sequence ID" value="NZ_QKLZ01000008.1"/>
</dbReference>
<evidence type="ECO:0000259" key="8">
    <source>
        <dbReference type="Pfam" id="PF08125"/>
    </source>
</evidence>
<dbReference type="InterPro" id="IPR036291">
    <property type="entry name" value="NAD(P)-bd_dom_sf"/>
</dbReference>
<dbReference type="OrthoDB" id="271711at2"/>
<dbReference type="Pfam" id="PF08125">
    <property type="entry name" value="Mannitol_dh_C"/>
    <property type="match status" value="1"/>
</dbReference>
<evidence type="ECO:0000256" key="4">
    <source>
        <dbReference type="ARBA" id="ARBA00023002"/>
    </source>
</evidence>
<dbReference type="PANTHER" id="PTHR43362:SF1">
    <property type="entry name" value="MANNITOL DEHYDROGENASE 2-RELATED"/>
    <property type="match status" value="1"/>
</dbReference>
<dbReference type="InterPro" id="IPR000669">
    <property type="entry name" value="Mannitol_DH"/>
</dbReference>
<dbReference type="InterPro" id="IPR008927">
    <property type="entry name" value="6-PGluconate_DH-like_C_sf"/>
</dbReference>
<dbReference type="Proteomes" id="UP000250222">
    <property type="component" value="Unassembled WGS sequence"/>
</dbReference>
<evidence type="ECO:0000256" key="1">
    <source>
        <dbReference type="ARBA" id="ARBA00006541"/>
    </source>
</evidence>
<evidence type="ECO:0000313" key="9">
    <source>
        <dbReference type="EMBL" id="SSA43338.1"/>
    </source>
</evidence>
<dbReference type="AlphaFoldDB" id="A0A2Y9AJ95"/>